<comment type="cofactor">
    <cofactor evidence="1">
        <name>Mg(2+)</name>
        <dbReference type="ChEBI" id="CHEBI:18420"/>
    </cofactor>
</comment>
<feature type="domain" description="PIN" evidence="8">
    <location>
        <begin position="7"/>
        <end position="118"/>
    </location>
</feature>
<dbReference type="GO" id="GO:0016787">
    <property type="term" value="F:hydrolase activity"/>
    <property type="evidence" value="ECO:0007669"/>
    <property type="project" value="UniProtKB-KW"/>
</dbReference>
<evidence type="ECO:0000256" key="3">
    <source>
        <dbReference type="ARBA" id="ARBA00022722"/>
    </source>
</evidence>
<name>A0A3E1REI9_9BURK</name>
<reference evidence="9 10" key="1">
    <citation type="submission" date="2018-05" db="EMBL/GenBank/DDBJ databases">
        <title>Rhodoferax soyangensis sp.nov., isolated from an oligotrophic freshwater lake.</title>
        <authorList>
            <person name="Park M."/>
        </authorList>
    </citation>
    <scope>NUCLEOTIDE SEQUENCE [LARGE SCALE GENOMIC DNA]</scope>
    <source>
        <strain evidence="9 10">IMCC26218</strain>
    </source>
</reference>
<dbReference type="GO" id="GO:0046872">
    <property type="term" value="F:metal ion binding"/>
    <property type="evidence" value="ECO:0007669"/>
    <property type="project" value="UniProtKB-KW"/>
</dbReference>
<evidence type="ECO:0000256" key="7">
    <source>
        <dbReference type="ARBA" id="ARBA00038093"/>
    </source>
</evidence>
<dbReference type="OrthoDB" id="9804823at2"/>
<comment type="caution">
    <text evidence="9">The sequence shown here is derived from an EMBL/GenBank/DDBJ whole genome shotgun (WGS) entry which is preliminary data.</text>
</comment>
<evidence type="ECO:0000256" key="4">
    <source>
        <dbReference type="ARBA" id="ARBA00022723"/>
    </source>
</evidence>
<dbReference type="AlphaFoldDB" id="A0A3E1REI9"/>
<dbReference type="CDD" id="cd18746">
    <property type="entry name" value="PIN_VapC4-5_FitB-like"/>
    <property type="match status" value="1"/>
</dbReference>
<dbReference type="SUPFAM" id="SSF88723">
    <property type="entry name" value="PIN domain-like"/>
    <property type="match status" value="1"/>
</dbReference>
<dbReference type="PANTHER" id="PTHR33653:SF1">
    <property type="entry name" value="RIBONUCLEASE VAPC2"/>
    <property type="match status" value="1"/>
</dbReference>
<dbReference type="InterPro" id="IPR002716">
    <property type="entry name" value="PIN_dom"/>
</dbReference>
<keyword evidence="10" id="KW-1185">Reference proteome</keyword>
<dbReference type="InterPro" id="IPR050556">
    <property type="entry name" value="Type_II_TA_system_RNase"/>
</dbReference>
<evidence type="ECO:0000256" key="6">
    <source>
        <dbReference type="ARBA" id="ARBA00022842"/>
    </source>
</evidence>
<sequence length="134" mass="14739">MATTIVLADTNVISEFVKKTPDAQVMRWLQSVELLAISAITLEEAHFGLAWQPHTRKLALFNAMVERMHAVYPVTASIAQRGGVLRGQFQAQGIVRSAPDMLIAATALEHQLVLATRNVRDFVGCAIQVVNPFE</sequence>
<dbReference type="InterPro" id="IPR029060">
    <property type="entry name" value="PIN-like_dom_sf"/>
</dbReference>
<dbReference type="Proteomes" id="UP000260665">
    <property type="component" value="Unassembled WGS sequence"/>
</dbReference>
<gene>
    <name evidence="9" type="ORF">DIC66_08010</name>
</gene>
<dbReference type="RefSeq" id="WP_117175848.1">
    <property type="nucleotide sequence ID" value="NZ_QFZK01000003.1"/>
</dbReference>
<keyword evidence="4" id="KW-0479">Metal-binding</keyword>
<evidence type="ECO:0000313" key="10">
    <source>
        <dbReference type="Proteomes" id="UP000260665"/>
    </source>
</evidence>
<accession>A0A3E1REI9</accession>
<keyword evidence="6" id="KW-0460">Magnesium</keyword>
<evidence type="ECO:0000259" key="8">
    <source>
        <dbReference type="Pfam" id="PF01850"/>
    </source>
</evidence>
<protein>
    <submittedName>
        <fullName evidence="9">PIN domain-containing protein</fullName>
    </submittedName>
</protein>
<keyword evidence="5" id="KW-0378">Hydrolase</keyword>
<dbReference type="GO" id="GO:0004518">
    <property type="term" value="F:nuclease activity"/>
    <property type="evidence" value="ECO:0007669"/>
    <property type="project" value="UniProtKB-KW"/>
</dbReference>
<comment type="similarity">
    <text evidence="7">Belongs to the PINc/VapC protein family.</text>
</comment>
<dbReference type="PANTHER" id="PTHR33653">
    <property type="entry name" value="RIBONUCLEASE VAPC2"/>
    <property type="match status" value="1"/>
</dbReference>
<dbReference type="Pfam" id="PF01850">
    <property type="entry name" value="PIN"/>
    <property type="match status" value="1"/>
</dbReference>
<evidence type="ECO:0000313" key="9">
    <source>
        <dbReference type="EMBL" id="RFO97777.1"/>
    </source>
</evidence>
<evidence type="ECO:0000256" key="1">
    <source>
        <dbReference type="ARBA" id="ARBA00001946"/>
    </source>
</evidence>
<proteinExistence type="inferred from homology"/>
<evidence type="ECO:0000256" key="5">
    <source>
        <dbReference type="ARBA" id="ARBA00022801"/>
    </source>
</evidence>
<evidence type="ECO:0000256" key="2">
    <source>
        <dbReference type="ARBA" id="ARBA00022649"/>
    </source>
</evidence>
<keyword evidence="2" id="KW-1277">Toxin-antitoxin system</keyword>
<dbReference type="EMBL" id="QFZK01000003">
    <property type="protein sequence ID" value="RFO97777.1"/>
    <property type="molecule type" value="Genomic_DNA"/>
</dbReference>
<keyword evidence="3" id="KW-0540">Nuclease</keyword>
<dbReference type="Gene3D" id="3.40.50.1010">
    <property type="entry name" value="5'-nuclease"/>
    <property type="match status" value="1"/>
</dbReference>
<organism evidence="9 10">
    <name type="scientific">Rhodoferax lacus</name>
    <dbReference type="NCBI Taxonomy" id="2184758"/>
    <lineage>
        <taxon>Bacteria</taxon>
        <taxon>Pseudomonadati</taxon>
        <taxon>Pseudomonadota</taxon>
        <taxon>Betaproteobacteria</taxon>
        <taxon>Burkholderiales</taxon>
        <taxon>Comamonadaceae</taxon>
        <taxon>Rhodoferax</taxon>
    </lineage>
</organism>